<dbReference type="PROSITE" id="PS51257">
    <property type="entry name" value="PROKAR_LIPOPROTEIN"/>
    <property type="match status" value="1"/>
</dbReference>
<dbReference type="Gene3D" id="2.40.420.20">
    <property type="match status" value="1"/>
</dbReference>
<dbReference type="Gene3D" id="2.40.50.100">
    <property type="match status" value="1"/>
</dbReference>
<dbReference type="GO" id="GO:0022857">
    <property type="term" value="F:transmembrane transporter activity"/>
    <property type="evidence" value="ECO:0007669"/>
    <property type="project" value="InterPro"/>
</dbReference>
<feature type="domain" description="CusB-like beta-barrel" evidence="4">
    <location>
        <begin position="222"/>
        <end position="297"/>
    </location>
</feature>
<dbReference type="GO" id="GO:0060003">
    <property type="term" value="P:copper ion export"/>
    <property type="evidence" value="ECO:0007669"/>
    <property type="project" value="TreeGrafter"/>
</dbReference>
<dbReference type="Gene3D" id="2.40.30.170">
    <property type="match status" value="1"/>
</dbReference>
<dbReference type="Pfam" id="PF25954">
    <property type="entry name" value="Beta-barrel_RND_2"/>
    <property type="match status" value="1"/>
</dbReference>
<gene>
    <name evidence="6" type="ORF">H9853_03545</name>
</gene>
<evidence type="ECO:0000256" key="3">
    <source>
        <dbReference type="SAM" id="Coils"/>
    </source>
</evidence>
<dbReference type="Pfam" id="PF25973">
    <property type="entry name" value="BSH_CzcB"/>
    <property type="match status" value="1"/>
</dbReference>
<dbReference type="Proteomes" id="UP000824156">
    <property type="component" value="Unassembled WGS sequence"/>
</dbReference>
<dbReference type="GO" id="GO:0030313">
    <property type="term" value="C:cell envelope"/>
    <property type="evidence" value="ECO:0007669"/>
    <property type="project" value="TreeGrafter"/>
</dbReference>
<keyword evidence="3" id="KW-0175">Coiled coil</keyword>
<dbReference type="PANTHER" id="PTHR30097">
    <property type="entry name" value="CATION EFFLUX SYSTEM PROTEIN CUSB"/>
    <property type="match status" value="1"/>
</dbReference>
<dbReference type="InterPro" id="IPR051909">
    <property type="entry name" value="MFP_Cation_Efflux"/>
</dbReference>
<dbReference type="PANTHER" id="PTHR30097:SF4">
    <property type="entry name" value="SLR6042 PROTEIN"/>
    <property type="match status" value="1"/>
</dbReference>
<evidence type="ECO:0000313" key="6">
    <source>
        <dbReference type="EMBL" id="HIX54075.1"/>
    </source>
</evidence>
<dbReference type="InterPro" id="IPR058792">
    <property type="entry name" value="Beta-barrel_RND_2"/>
</dbReference>
<feature type="coiled-coil region" evidence="3">
    <location>
        <begin position="114"/>
        <end position="172"/>
    </location>
</feature>
<evidence type="ECO:0000256" key="2">
    <source>
        <dbReference type="ARBA" id="ARBA00022448"/>
    </source>
</evidence>
<evidence type="ECO:0000259" key="4">
    <source>
        <dbReference type="Pfam" id="PF25954"/>
    </source>
</evidence>
<evidence type="ECO:0000256" key="1">
    <source>
        <dbReference type="ARBA" id="ARBA00009477"/>
    </source>
</evidence>
<dbReference type="GO" id="GO:0015679">
    <property type="term" value="P:plasma membrane copper ion transport"/>
    <property type="evidence" value="ECO:0007669"/>
    <property type="project" value="TreeGrafter"/>
</dbReference>
<sequence>MKNKGIQMWLMGFLLLLTGCNSEPSNKQQEQEQKQQEAEPFCLDEPFKSQVKLLELEKQVLSQSVHFTGRVQAAQDDLLDFKSPLDGTVQMVHFELGDYVKQGQVMARVASTEITQLKGEQLNLESEIELLEESVQVKKDMLSGGLSSNLEVLELKNSLKQTKNKLNNINHLLSFYHSTSQEGVFEILAPKSGYVVKKNINNNSTFSAREETLFSLSSLEHVWVLVDIHARDIPKISTGASARIMTNAYTDRTYQGVVSQMSQVLDENDKVLKARVELDNKDLSLKPGMSAEIWVSSNTSEKREEVAIPNESLIYADGKQYALIYVDDCQIEIREVDPILANDQYTFVNKNFETGELLINSHELLLFEQIRKNL</sequence>
<dbReference type="InterPro" id="IPR058647">
    <property type="entry name" value="BSH_CzcB-like"/>
</dbReference>
<name>A0A9D1W7Z3_9SPHI</name>
<dbReference type="Gene3D" id="1.10.287.470">
    <property type="entry name" value="Helix hairpin bin"/>
    <property type="match status" value="1"/>
</dbReference>
<dbReference type="SUPFAM" id="SSF111369">
    <property type="entry name" value="HlyD-like secretion proteins"/>
    <property type="match status" value="1"/>
</dbReference>
<dbReference type="EMBL" id="DXEZ01000101">
    <property type="protein sequence ID" value="HIX54075.1"/>
    <property type="molecule type" value="Genomic_DNA"/>
</dbReference>
<dbReference type="NCBIfam" id="TIGR01730">
    <property type="entry name" value="RND_mfp"/>
    <property type="match status" value="1"/>
</dbReference>
<dbReference type="GO" id="GO:0016020">
    <property type="term" value="C:membrane"/>
    <property type="evidence" value="ECO:0007669"/>
    <property type="project" value="InterPro"/>
</dbReference>
<evidence type="ECO:0000259" key="5">
    <source>
        <dbReference type="Pfam" id="PF25973"/>
    </source>
</evidence>
<proteinExistence type="inferred from homology"/>
<dbReference type="InterPro" id="IPR006143">
    <property type="entry name" value="RND_pump_MFP"/>
</dbReference>
<feature type="domain" description="CzcB-like barrel-sandwich hybrid" evidence="5">
    <location>
        <begin position="84"/>
        <end position="203"/>
    </location>
</feature>
<dbReference type="FunFam" id="2.40.30.170:FF:000010">
    <property type="entry name" value="Efflux RND transporter periplasmic adaptor subunit"/>
    <property type="match status" value="1"/>
</dbReference>
<protein>
    <submittedName>
        <fullName evidence="6">Efflux RND transporter periplasmic adaptor subunit</fullName>
    </submittedName>
</protein>
<comment type="similarity">
    <text evidence="1">Belongs to the membrane fusion protein (MFP) (TC 8.A.1) family.</text>
</comment>
<comment type="caution">
    <text evidence="6">The sequence shown here is derived from an EMBL/GenBank/DDBJ whole genome shotgun (WGS) entry which is preliminary data.</text>
</comment>
<organism evidence="6 7">
    <name type="scientific">Candidatus Sphingobacterium stercoripullorum</name>
    <dbReference type="NCBI Taxonomy" id="2838759"/>
    <lineage>
        <taxon>Bacteria</taxon>
        <taxon>Pseudomonadati</taxon>
        <taxon>Bacteroidota</taxon>
        <taxon>Sphingobacteriia</taxon>
        <taxon>Sphingobacteriales</taxon>
        <taxon>Sphingobacteriaceae</taxon>
        <taxon>Sphingobacterium</taxon>
    </lineage>
</organism>
<dbReference type="AlphaFoldDB" id="A0A9D1W7Z3"/>
<keyword evidence="2" id="KW-0813">Transport</keyword>
<evidence type="ECO:0000313" key="7">
    <source>
        <dbReference type="Proteomes" id="UP000824156"/>
    </source>
</evidence>
<accession>A0A9D1W7Z3</accession>
<reference evidence="6" key="2">
    <citation type="submission" date="2021-04" db="EMBL/GenBank/DDBJ databases">
        <authorList>
            <person name="Gilroy R."/>
        </authorList>
    </citation>
    <scope>NUCLEOTIDE SEQUENCE</scope>
    <source>
        <strain evidence="6">1719</strain>
    </source>
</reference>
<reference evidence="6" key="1">
    <citation type="journal article" date="2021" name="PeerJ">
        <title>Extensive microbial diversity within the chicken gut microbiome revealed by metagenomics and culture.</title>
        <authorList>
            <person name="Gilroy R."/>
            <person name="Ravi A."/>
            <person name="Getino M."/>
            <person name="Pursley I."/>
            <person name="Horton D.L."/>
            <person name="Alikhan N.F."/>
            <person name="Baker D."/>
            <person name="Gharbi K."/>
            <person name="Hall N."/>
            <person name="Watson M."/>
            <person name="Adriaenssens E.M."/>
            <person name="Foster-Nyarko E."/>
            <person name="Jarju S."/>
            <person name="Secka A."/>
            <person name="Antonio M."/>
            <person name="Oren A."/>
            <person name="Chaudhuri R.R."/>
            <person name="La Ragione R."/>
            <person name="Hildebrand F."/>
            <person name="Pallen M.J."/>
        </authorList>
    </citation>
    <scope>NUCLEOTIDE SEQUENCE</scope>
    <source>
        <strain evidence="6">1719</strain>
    </source>
</reference>